<evidence type="ECO:0000313" key="2">
    <source>
        <dbReference type="Proteomes" id="UP000562352"/>
    </source>
</evidence>
<dbReference type="PANTHER" id="PTHR12526">
    <property type="entry name" value="GLYCOSYLTRANSFERASE"/>
    <property type="match status" value="1"/>
</dbReference>
<organism evidence="1 2">
    <name type="scientific">Planomonospora venezuelensis</name>
    <dbReference type="NCBI Taxonomy" id="1999"/>
    <lineage>
        <taxon>Bacteria</taxon>
        <taxon>Bacillati</taxon>
        <taxon>Actinomycetota</taxon>
        <taxon>Actinomycetes</taxon>
        <taxon>Streptosporangiales</taxon>
        <taxon>Streptosporangiaceae</taxon>
        <taxon>Planomonospora</taxon>
    </lineage>
</organism>
<name>A0A841DDV9_PLAVE</name>
<dbReference type="Gene3D" id="3.40.50.2000">
    <property type="entry name" value="Glycogen Phosphorylase B"/>
    <property type="match status" value="1"/>
</dbReference>
<dbReference type="SUPFAM" id="SSF53756">
    <property type="entry name" value="UDP-Glycosyltransferase/glycogen phosphorylase"/>
    <property type="match status" value="1"/>
</dbReference>
<keyword evidence="1" id="KW-0808">Transferase</keyword>
<reference evidence="1 2" key="1">
    <citation type="submission" date="2020-08" db="EMBL/GenBank/DDBJ databases">
        <title>Genomic Encyclopedia of Type Strains, Phase III (KMG-III): the genomes of soil and plant-associated and newly described type strains.</title>
        <authorList>
            <person name="Whitman W."/>
        </authorList>
    </citation>
    <scope>NUCLEOTIDE SEQUENCE [LARGE SCALE GENOMIC DNA]</scope>
    <source>
        <strain evidence="1 2">CECT 3303</strain>
    </source>
</reference>
<gene>
    <name evidence="1" type="ORF">FHS22_006369</name>
</gene>
<dbReference type="PANTHER" id="PTHR12526:SF636">
    <property type="entry name" value="BLL3647 PROTEIN"/>
    <property type="match status" value="1"/>
</dbReference>
<dbReference type="EMBL" id="JACHJJ010000029">
    <property type="protein sequence ID" value="MBB5967067.1"/>
    <property type="molecule type" value="Genomic_DNA"/>
</dbReference>
<keyword evidence="2" id="KW-1185">Reference proteome</keyword>
<accession>A0A841DDV9</accession>
<dbReference type="GO" id="GO:0016757">
    <property type="term" value="F:glycosyltransferase activity"/>
    <property type="evidence" value="ECO:0007669"/>
    <property type="project" value="TreeGrafter"/>
</dbReference>
<protein>
    <submittedName>
        <fullName evidence="1">Glycosyltransferase involved in cell wall biosynthesis</fullName>
    </submittedName>
</protein>
<dbReference type="AlphaFoldDB" id="A0A841DDV9"/>
<dbReference type="Proteomes" id="UP000562352">
    <property type="component" value="Unassembled WGS sequence"/>
</dbReference>
<evidence type="ECO:0000313" key="1">
    <source>
        <dbReference type="EMBL" id="MBB5967067.1"/>
    </source>
</evidence>
<dbReference type="Pfam" id="PF13692">
    <property type="entry name" value="Glyco_trans_1_4"/>
    <property type="match status" value="1"/>
</dbReference>
<proteinExistence type="predicted"/>
<comment type="caution">
    <text evidence="1">The sequence shown here is derived from an EMBL/GenBank/DDBJ whole genome shotgun (WGS) entry which is preliminary data.</text>
</comment>
<dbReference type="RefSeq" id="WP_184947782.1">
    <property type="nucleotide sequence ID" value="NZ_BAAAWZ010000001.1"/>
</dbReference>
<sequence length="355" mass="37842">MDRVKAGHGRGLSALALVRAQHRAGWNVRLLVSGVRDPALLPEGPAGEALFDDRTVDVYRRVEAVDRVAAALEVRTRPGDVIVSHEGVDLAAACRLRGRRVVAAVHSDPGACLGYLPLPDLRAAVRRTDHWVAWGRAVAAGLHDSLSVLPARTTVSAQAVEPGGPRPVPLPGSPACLSVARVHPVKNHGFMLEACAVLAERSPGTHWHMVGGCDDSAYLRRLRRNAERLGVSQRITWHGYRDDAGAMMLGSDVTVLASHSEGVPRAIQEAMALGVPTVMPGSLARDLLHAGLPVTYEPDGPEALARAVEAARLVGTDRLAAAAAWTGRTWAWSRVLGDWARVLSRIGEEVPVAVL</sequence>